<gene>
    <name evidence="1" type="ORF">GA0070607_0084</name>
</gene>
<organism evidence="1 2">
    <name type="scientific">Micromonospora coriariae</name>
    <dbReference type="NCBI Taxonomy" id="285665"/>
    <lineage>
        <taxon>Bacteria</taxon>
        <taxon>Bacillati</taxon>
        <taxon>Actinomycetota</taxon>
        <taxon>Actinomycetes</taxon>
        <taxon>Micromonosporales</taxon>
        <taxon>Micromonosporaceae</taxon>
        <taxon>Micromonospora</taxon>
    </lineage>
</organism>
<dbReference type="Proteomes" id="UP000198243">
    <property type="component" value="Chromosome I"/>
</dbReference>
<accession>A0A1C4U384</accession>
<dbReference type="RefSeq" id="WP_157743042.1">
    <property type="nucleotide sequence ID" value="NZ_LT607412.1"/>
</dbReference>
<name>A0A1C4U384_9ACTN</name>
<proteinExistence type="predicted"/>
<keyword evidence="2" id="KW-1185">Reference proteome</keyword>
<dbReference type="EMBL" id="LT607412">
    <property type="protein sequence ID" value="SCE66141.1"/>
    <property type="molecule type" value="Genomic_DNA"/>
</dbReference>
<evidence type="ECO:0000313" key="2">
    <source>
        <dbReference type="Proteomes" id="UP000198243"/>
    </source>
</evidence>
<dbReference type="AlphaFoldDB" id="A0A1C4U384"/>
<evidence type="ECO:0000313" key="1">
    <source>
        <dbReference type="EMBL" id="SCE66141.1"/>
    </source>
</evidence>
<protein>
    <submittedName>
        <fullName evidence="1">Uncharacterized protein</fullName>
    </submittedName>
</protein>
<sequence length="61" mass="6660">MTTSRQRAALGEFLDALVPRSRALGVEGIVVARVAHAQRLPASSRREAARIGAELTERYAR</sequence>
<reference evidence="2" key="1">
    <citation type="submission" date="2016-06" db="EMBL/GenBank/DDBJ databases">
        <authorList>
            <person name="Varghese N."/>
            <person name="Submissions Spin"/>
        </authorList>
    </citation>
    <scope>NUCLEOTIDE SEQUENCE [LARGE SCALE GENOMIC DNA]</scope>
    <source>
        <strain evidence="2">DSM 44875</strain>
    </source>
</reference>